<dbReference type="SUPFAM" id="SSF54427">
    <property type="entry name" value="NTF2-like"/>
    <property type="match status" value="1"/>
</dbReference>
<dbReference type="Proteomes" id="UP000252004">
    <property type="component" value="Chromosome"/>
</dbReference>
<dbReference type="OrthoDB" id="582586at2"/>
<evidence type="ECO:0000259" key="1">
    <source>
        <dbReference type="Pfam" id="PF14534"/>
    </source>
</evidence>
<dbReference type="Gene3D" id="3.10.450.50">
    <property type="match status" value="1"/>
</dbReference>
<proteinExistence type="predicted"/>
<dbReference type="EMBL" id="CP030862">
    <property type="protein sequence ID" value="AXE24098.1"/>
    <property type="molecule type" value="Genomic_DNA"/>
</dbReference>
<name>A0A344TZM7_9ACTN</name>
<evidence type="ECO:0000313" key="2">
    <source>
        <dbReference type="EMBL" id="AXE24098.1"/>
    </source>
</evidence>
<evidence type="ECO:0000313" key="3">
    <source>
        <dbReference type="Proteomes" id="UP000252004"/>
    </source>
</evidence>
<feature type="domain" description="DUF4440" evidence="1">
    <location>
        <begin position="13"/>
        <end position="123"/>
    </location>
</feature>
<reference evidence="2 3" key="1">
    <citation type="submission" date="2018-01" db="EMBL/GenBank/DDBJ databases">
        <title>Draft genome Sequence of streptomyces globosus LZH-48.</title>
        <authorList>
            <person name="Ran K."/>
            <person name="Li Z."/>
            <person name="Wei S."/>
            <person name="Dong R."/>
        </authorList>
    </citation>
    <scope>NUCLEOTIDE SEQUENCE [LARGE SCALE GENOMIC DNA]</scope>
    <source>
        <strain evidence="2 3">LZH-48</strain>
    </source>
</reference>
<dbReference type="AlphaFoldDB" id="A0A344TZM7"/>
<dbReference type="KEGG" id="sgz:C0216_12100"/>
<dbReference type="InterPro" id="IPR027843">
    <property type="entry name" value="DUF4440"/>
</dbReference>
<keyword evidence="3" id="KW-1185">Reference proteome</keyword>
<dbReference type="RefSeq" id="WP_114055279.1">
    <property type="nucleotide sequence ID" value="NZ_CP030862.1"/>
</dbReference>
<organism evidence="2 3">
    <name type="scientific">Streptomyces globosus</name>
    <dbReference type="NCBI Taxonomy" id="68209"/>
    <lineage>
        <taxon>Bacteria</taxon>
        <taxon>Bacillati</taxon>
        <taxon>Actinomycetota</taxon>
        <taxon>Actinomycetes</taxon>
        <taxon>Kitasatosporales</taxon>
        <taxon>Streptomycetaceae</taxon>
        <taxon>Streptomyces</taxon>
    </lineage>
</organism>
<dbReference type="NCBIfam" id="TIGR02246">
    <property type="entry name" value="SgcJ/EcaC family oxidoreductase"/>
    <property type="match status" value="1"/>
</dbReference>
<dbReference type="InterPro" id="IPR032710">
    <property type="entry name" value="NTF2-like_dom_sf"/>
</dbReference>
<accession>A0A344TZM7</accession>
<dbReference type="InterPro" id="IPR011944">
    <property type="entry name" value="Steroid_delta5-4_isomerase"/>
</dbReference>
<gene>
    <name evidence="2" type="ORF">C0216_12100</name>
</gene>
<protein>
    <submittedName>
        <fullName evidence="2">DUF4440 domain-containing protein</fullName>
    </submittedName>
</protein>
<sequence>MTDMNRDKDRAAIAEVPERMMAAWAAQDAAAVAALFTEDATMILPGDVYKKGRAEVKGFMDFGYAGPFKGTRVVGAPKDLRFMGADTAVLITQGGVLAPGETTVAPEREIRATWVLARQDGQWFIAAYQNSPVNLPS</sequence>
<dbReference type="Pfam" id="PF14534">
    <property type="entry name" value="DUF4440"/>
    <property type="match status" value="1"/>
</dbReference>